<feature type="compositionally biased region" description="Low complexity" evidence="1">
    <location>
        <begin position="363"/>
        <end position="379"/>
    </location>
</feature>
<protein>
    <submittedName>
        <fullName evidence="4">SPOR domain-containing protein</fullName>
    </submittedName>
</protein>
<evidence type="ECO:0000313" key="4">
    <source>
        <dbReference type="EMBL" id="XBY46266.1"/>
    </source>
</evidence>
<gene>
    <name evidence="4" type="ORF">ABS361_08615</name>
</gene>
<dbReference type="PROSITE" id="PS51724">
    <property type="entry name" value="SPOR"/>
    <property type="match status" value="1"/>
</dbReference>
<feature type="region of interest" description="Disordered" evidence="1">
    <location>
        <begin position="352"/>
        <end position="379"/>
    </location>
</feature>
<proteinExistence type="predicted"/>
<name>A0AAU7XEU3_9HYPH</name>
<keyword evidence="2" id="KW-0812">Transmembrane</keyword>
<organism evidence="4">
    <name type="scientific">Methyloraptor flagellatus</name>
    <dbReference type="NCBI Taxonomy" id="3162530"/>
    <lineage>
        <taxon>Bacteria</taxon>
        <taxon>Pseudomonadati</taxon>
        <taxon>Pseudomonadota</taxon>
        <taxon>Alphaproteobacteria</taxon>
        <taxon>Hyphomicrobiales</taxon>
        <taxon>Ancalomicrobiaceae</taxon>
        <taxon>Methyloraptor</taxon>
    </lineage>
</organism>
<dbReference type="KEGG" id="mflg:ABS361_08615"/>
<dbReference type="InterPro" id="IPR007730">
    <property type="entry name" value="SPOR-like_dom"/>
</dbReference>
<feature type="transmembrane region" description="Helical" evidence="2">
    <location>
        <begin position="232"/>
        <end position="254"/>
    </location>
</feature>
<dbReference type="Gene3D" id="3.30.70.1070">
    <property type="entry name" value="Sporulation related repeat"/>
    <property type="match status" value="1"/>
</dbReference>
<dbReference type="GO" id="GO:0042834">
    <property type="term" value="F:peptidoglycan binding"/>
    <property type="evidence" value="ECO:0007669"/>
    <property type="project" value="InterPro"/>
</dbReference>
<evidence type="ECO:0000259" key="3">
    <source>
        <dbReference type="PROSITE" id="PS51724"/>
    </source>
</evidence>
<sequence>MPEKLQHVAAARVAGGAAPAGQVTGGMPEAEDPLVELARIVSEGAAYPVRPEPRSGQRRPVTAQPMPQQLTELEAELFNELRASVGPAQARSARTAEHAPEGEPVQRQAPNLRVAASRDAPQNYAPSSAGHPGYAQPGHGQSGVAAGSYDPAFDQGYDDGVDGRAPHTASVHVHPAVAHAAPRSPYADFSRDDIAAAAYEARPHASLEEALPGHSGRQVRAAAKNARNGQRIGVGLVAALVGLVAVGGVGYAGWRMFAPSLGVGGAPVTVHADGKPMKVVPPPGKAVADNTPSLKPDDGSGASKIVRLQEDPVDAVKGKTADGQDVRVIAPGGVGVNDQPRHVKTVIVRPDGTVVGDAPKPPRTALADPATPPATQAPALPPVAHVPAAQAPARPSATADMPYPPNPLVQVPAAQAPAAQAPTAPQITTIKPVVKPAPAPTVVATTPVQPAQPRPVQLQPAPAAAPTTTAGAPIALGPVGPTRLAAAPPAAAPATTASTQPVSITPPAGAGDFLVQIAATGSDAEAKRAFAEAQRKYPVLGGRSLVVQQADVNGKSYHRVRVSAGSRDQAVALCEQLKSAGGSCMVVKR</sequence>
<feature type="region of interest" description="Disordered" evidence="1">
    <location>
        <begin position="45"/>
        <end position="64"/>
    </location>
</feature>
<keyword evidence="2" id="KW-1133">Transmembrane helix</keyword>
<accession>A0AAU7XEU3</accession>
<reference evidence="4" key="1">
    <citation type="submission" date="2024-06" db="EMBL/GenBank/DDBJ databases">
        <title>Methylostella associata gen. nov., sp. nov., a novel Ancalomicrobiaceae-affiliated facultatively methylotrophic bacteria that feed on methanotrophs of the genus Methylococcus.</title>
        <authorList>
            <person name="Saltykova V."/>
            <person name="Danilova O.V."/>
            <person name="Oshkin I.Y."/>
            <person name="Belova S.E."/>
            <person name="Pimenov N.V."/>
            <person name="Dedysh S.N."/>
        </authorList>
    </citation>
    <scope>NUCLEOTIDE SEQUENCE</scope>
    <source>
        <strain evidence="4">S20</strain>
    </source>
</reference>
<keyword evidence="2" id="KW-0472">Membrane</keyword>
<dbReference type="EMBL" id="CP158568">
    <property type="protein sequence ID" value="XBY46266.1"/>
    <property type="molecule type" value="Genomic_DNA"/>
</dbReference>
<dbReference type="AlphaFoldDB" id="A0AAU7XEU3"/>
<feature type="domain" description="SPOR" evidence="3">
    <location>
        <begin position="507"/>
        <end position="589"/>
    </location>
</feature>
<dbReference type="InterPro" id="IPR036680">
    <property type="entry name" value="SPOR-like_sf"/>
</dbReference>
<feature type="region of interest" description="Disordered" evidence="1">
    <location>
        <begin position="85"/>
        <end position="155"/>
    </location>
</feature>
<evidence type="ECO:0000256" key="1">
    <source>
        <dbReference type="SAM" id="MobiDB-lite"/>
    </source>
</evidence>
<dbReference type="RefSeq" id="WP_407051363.1">
    <property type="nucleotide sequence ID" value="NZ_CP158568.1"/>
</dbReference>
<evidence type="ECO:0000256" key="2">
    <source>
        <dbReference type="SAM" id="Phobius"/>
    </source>
</evidence>
<feature type="region of interest" description="Disordered" evidence="1">
    <location>
        <begin position="446"/>
        <end position="466"/>
    </location>
</feature>
<dbReference type="SUPFAM" id="SSF110997">
    <property type="entry name" value="Sporulation related repeat"/>
    <property type="match status" value="1"/>
</dbReference>
<dbReference type="Pfam" id="PF05036">
    <property type="entry name" value="SPOR"/>
    <property type="match status" value="1"/>
</dbReference>